<evidence type="ECO:0000256" key="3">
    <source>
        <dbReference type="ARBA" id="ARBA00022944"/>
    </source>
</evidence>
<comment type="pathway">
    <text evidence="5">Cell wall biogenesis; teichoic acid biosynthesis.</text>
</comment>
<dbReference type="UniPathway" id="UPA00632"/>
<evidence type="ECO:0000256" key="1">
    <source>
        <dbReference type="ARBA" id="ARBA00022676"/>
    </source>
</evidence>
<dbReference type="CDD" id="cd06533">
    <property type="entry name" value="Glyco_transf_WecG_TagA"/>
    <property type="match status" value="1"/>
</dbReference>
<evidence type="ECO:0000256" key="4">
    <source>
        <dbReference type="ARBA" id="ARBA00023316"/>
    </source>
</evidence>
<dbReference type="InterPro" id="IPR034714">
    <property type="entry name" value="TagA_TarA"/>
</dbReference>
<protein>
    <recommendedName>
        <fullName evidence="5">N-acetylglucosaminyldiphosphoundecaprenol N-acetyl-beta-D-mannosaminyltransferase</fullName>
        <ecNumber evidence="5">2.4.1.187</ecNumber>
    </recommendedName>
    <alternativeName>
        <fullName evidence="5">N-acetylmannosaminyltransferase</fullName>
    </alternativeName>
    <alternativeName>
        <fullName evidence="5">UDP-N-acetylmannosamine transferase</fullName>
    </alternativeName>
    <alternativeName>
        <fullName evidence="5">UDP-N-acetylmannosamine:N-acetylglucosaminyl pyrophosphorylundecaprenol N-acetylmannosaminyltransferase</fullName>
    </alternativeName>
</protein>
<accession>A0A1W1VD81</accession>
<dbReference type="PANTHER" id="PTHR34136:SF1">
    <property type="entry name" value="UDP-N-ACETYL-D-MANNOSAMINURONIC ACID TRANSFERASE"/>
    <property type="match status" value="1"/>
</dbReference>
<sequence length="259" mass="29472">MEKVSIFGVEVFNVTFDEAFEKIKGFLKEDRLHTIMTPNTEIVVDARDNQKMRDIINSADLVVADGIGLIYGSKMKKLPLKERVTGFDLSMKMIELCREEGYSLFLLGTKPEVVEQAYKNLKQDEKLNIVGYHHGYFKGAHLGMGDHEEELEVIEKINSLKPDIIFLGMGYPKQEIWIEHNKGRLNSKVIIGNGGVIDILAGVSKRAPEIFIKLNLEWLYRLLSDPARIKRQVAIPKFLYSVIKDKNSVVVGGKNEHRN</sequence>
<evidence type="ECO:0000313" key="7">
    <source>
        <dbReference type="Proteomes" id="UP000192368"/>
    </source>
</evidence>
<keyword evidence="2 5" id="KW-0808">Transferase</keyword>
<dbReference type="Proteomes" id="UP000192368">
    <property type="component" value="Unassembled WGS sequence"/>
</dbReference>
<comment type="catalytic activity">
    <reaction evidence="5">
        <text>UDP-N-acetyl-alpha-D-mannosamine + N-acetyl-alpha-D-glucosaminyl-di-trans,octa-cis-undecaprenyl diphosphate = N-acetyl-beta-D-mannosaminyl-(1-&gt;4)-N-acetyl-alpha-D-glucosaminyl di-trans,octa-cis-undecaprenyl diphosphate + UDP + H(+)</text>
        <dbReference type="Rhea" id="RHEA:16053"/>
        <dbReference type="ChEBI" id="CHEBI:15378"/>
        <dbReference type="ChEBI" id="CHEBI:58223"/>
        <dbReference type="ChEBI" id="CHEBI:62959"/>
        <dbReference type="ChEBI" id="CHEBI:68623"/>
        <dbReference type="ChEBI" id="CHEBI:132210"/>
        <dbReference type="EC" id="2.4.1.187"/>
    </reaction>
</comment>
<dbReference type="EC" id="2.4.1.187" evidence="5"/>
<keyword evidence="1 5" id="KW-0328">Glycosyltransferase</keyword>
<keyword evidence="7" id="KW-1185">Reference proteome</keyword>
<dbReference type="GO" id="GO:0019350">
    <property type="term" value="P:teichoic acid biosynthetic process"/>
    <property type="evidence" value="ECO:0007669"/>
    <property type="project" value="UniProtKB-UniRule"/>
</dbReference>
<dbReference type="HAMAP" id="MF_02070">
    <property type="entry name" value="TagA_TarA"/>
    <property type="match status" value="1"/>
</dbReference>
<organism evidence="6 7">
    <name type="scientific">Peptoniphilus asaccharolyticus DSM 20463</name>
    <dbReference type="NCBI Taxonomy" id="573058"/>
    <lineage>
        <taxon>Bacteria</taxon>
        <taxon>Bacillati</taxon>
        <taxon>Bacillota</taxon>
        <taxon>Tissierellia</taxon>
        <taxon>Tissierellales</taxon>
        <taxon>Peptoniphilaceae</taxon>
        <taxon>Peptoniphilus</taxon>
    </lineage>
</organism>
<name>A0A1W1VD81_PEPAS</name>
<evidence type="ECO:0000313" key="6">
    <source>
        <dbReference type="EMBL" id="SMB91173.1"/>
    </source>
</evidence>
<keyword evidence="4 5" id="KW-0961">Cell wall biogenesis/degradation</keyword>
<dbReference type="OrthoDB" id="9771846at2"/>
<dbReference type="Pfam" id="PF03808">
    <property type="entry name" value="Glyco_tran_WecG"/>
    <property type="match status" value="1"/>
</dbReference>
<keyword evidence="3 5" id="KW-0777">Teichoic acid biosynthesis</keyword>
<comment type="similarity">
    <text evidence="5">Belongs to the glycosyltransferase 26 family. TagA/TarA subfamily.</text>
</comment>
<proteinExistence type="inferred from homology"/>
<dbReference type="AlphaFoldDB" id="A0A1W1VD81"/>
<dbReference type="GO" id="GO:0071555">
    <property type="term" value="P:cell wall organization"/>
    <property type="evidence" value="ECO:0007669"/>
    <property type="project" value="UniProtKB-KW"/>
</dbReference>
<dbReference type="GO" id="GO:0047244">
    <property type="term" value="F:N-acetylglucosaminyldiphosphoundecaprenol N-acetyl-beta-D-mannosaminyltransferase activity"/>
    <property type="evidence" value="ECO:0007669"/>
    <property type="project" value="UniProtKB-UniRule"/>
</dbReference>
<evidence type="ECO:0000256" key="5">
    <source>
        <dbReference type="HAMAP-Rule" id="MF_02070"/>
    </source>
</evidence>
<dbReference type="InterPro" id="IPR004629">
    <property type="entry name" value="WecG_TagA_CpsF"/>
</dbReference>
<reference evidence="7" key="1">
    <citation type="submission" date="2017-04" db="EMBL/GenBank/DDBJ databases">
        <authorList>
            <person name="Varghese N."/>
            <person name="Submissions S."/>
        </authorList>
    </citation>
    <scope>NUCLEOTIDE SEQUENCE [LARGE SCALE GENOMIC DNA]</scope>
    <source>
        <strain evidence="7">DSM 20463</strain>
    </source>
</reference>
<dbReference type="RefSeq" id="WP_084231297.1">
    <property type="nucleotide sequence ID" value="NZ_FWWR01000011.1"/>
</dbReference>
<dbReference type="STRING" id="573058.SAMN00017477_1761"/>
<evidence type="ECO:0000256" key="2">
    <source>
        <dbReference type="ARBA" id="ARBA00022679"/>
    </source>
</evidence>
<dbReference type="PANTHER" id="PTHR34136">
    <property type="match status" value="1"/>
</dbReference>
<dbReference type="NCBIfam" id="TIGR00696">
    <property type="entry name" value="wecG_tagA_cpsF"/>
    <property type="match status" value="1"/>
</dbReference>
<dbReference type="EMBL" id="FWWR01000011">
    <property type="protein sequence ID" value="SMB91173.1"/>
    <property type="molecule type" value="Genomic_DNA"/>
</dbReference>
<comment type="function">
    <text evidence="5">Catalyzes the conversion of GlcNAc-PP-undecaprenol into ManNAc-GlcNAc-PP-undecaprenol, the first committed lipid intermediate in the de novo synthesis of teichoic acid.</text>
</comment>
<gene>
    <name evidence="6" type="ORF">SAMN00017477_1761</name>
</gene>